<feature type="compositionally biased region" description="Basic and acidic residues" evidence="4">
    <location>
        <begin position="348"/>
        <end position="363"/>
    </location>
</feature>
<dbReference type="EMBL" id="JAKWFO010000004">
    <property type="protein sequence ID" value="KAI9637245.1"/>
    <property type="molecule type" value="Genomic_DNA"/>
</dbReference>
<dbReference type="AlphaFoldDB" id="A0AA38LVG0"/>
<keyword evidence="3" id="KW-0326">Glycosidase</keyword>
<evidence type="ECO:0000256" key="3">
    <source>
        <dbReference type="ARBA" id="ARBA00023295"/>
    </source>
</evidence>
<comment type="similarity">
    <text evidence="1">Belongs to the IUNH family.</text>
</comment>
<dbReference type="RefSeq" id="XP_052947022.1">
    <property type="nucleotide sequence ID" value="XM_053086853.1"/>
</dbReference>
<evidence type="ECO:0000256" key="2">
    <source>
        <dbReference type="ARBA" id="ARBA00022801"/>
    </source>
</evidence>
<dbReference type="GO" id="GO:0006152">
    <property type="term" value="P:purine nucleoside catabolic process"/>
    <property type="evidence" value="ECO:0007669"/>
    <property type="project" value="TreeGrafter"/>
</dbReference>
<gene>
    <name evidence="6" type="ORF">MKK02DRAFT_24175</name>
</gene>
<dbReference type="InterPro" id="IPR023186">
    <property type="entry name" value="IUNH"/>
</dbReference>
<evidence type="ECO:0000313" key="7">
    <source>
        <dbReference type="Proteomes" id="UP001164286"/>
    </source>
</evidence>
<dbReference type="PANTHER" id="PTHR12304">
    <property type="entry name" value="INOSINE-URIDINE PREFERRING NUCLEOSIDE HYDROLASE"/>
    <property type="match status" value="1"/>
</dbReference>
<organism evidence="6 7">
    <name type="scientific">Dioszegia hungarica</name>
    <dbReference type="NCBI Taxonomy" id="4972"/>
    <lineage>
        <taxon>Eukaryota</taxon>
        <taxon>Fungi</taxon>
        <taxon>Dikarya</taxon>
        <taxon>Basidiomycota</taxon>
        <taxon>Agaricomycotina</taxon>
        <taxon>Tremellomycetes</taxon>
        <taxon>Tremellales</taxon>
        <taxon>Bulleribasidiaceae</taxon>
        <taxon>Dioszegia</taxon>
    </lineage>
</organism>
<dbReference type="GO" id="GO:0005829">
    <property type="term" value="C:cytosol"/>
    <property type="evidence" value="ECO:0007669"/>
    <property type="project" value="TreeGrafter"/>
</dbReference>
<name>A0AA38LVG0_9TREE</name>
<evidence type="ECO:0000259" key="5">
    <source>
        <dbReference type="Pfam" id="PF01156"/>
    </source>
</evidence>
<dbReference type="InterPro" id="IPR036452">
    <property type="entry name" value="Ribo_hydro-like"/>
</dbReference>
<feature type="region of interest" description="Disordered" evidence="4">
    <location>
        <begin position="348"/>
        <end position="371"/>
    </location>
</feature>
<dbReference type="Pfam" id="PF01156">
    <property type="entry name" value="IU_nuc_hydro"/>
    <property type="match status" value="1"/>
</dbReference>
<dbReference type="Gene3D" id="3.90.245.10">
    <property type="entry name" value="Ribonucleoside hydrolase-like"/>
    <property type="match status" value="1"/>
</dbReference>
<feature type="domain" description="Inosine/uridine-preferring nucleoside hydrolase" evidence="5">
    <location>
        <begin position="5"/>
        <end position="350"/>
    </location>
</feature>
<dbReference type="PANTHER" id="PTHR12304:SF56">
    <property type="entry name" value="HYDROLASE, PUTATIVE (AFU_ORTHOLOGUE AFUA_1G11790)-RELATED"/>
    <property type="match status" value="1"/>
</dbReference>
<proteinExistence type="inferred from homology"/>
<evidence type="ECO:0000256" key="1">
    <source>
        <dbReference type="ARBA" id="ARBA00009176"/>
    </source>
</evidence>
<accession>A0AA38LVG0</accession>
<keyword evidence="2 6" id="KW-0378">Hydrolase</keyword>
<evidence type="ECO:0000313" key="6">
    <source>
        <dbReference type="EMBL" id="KAI9637245.1"/>
    </source>
</evidence>
<dbReference type="SUPFAM" id="SSF53590">
    <property type="entry name" value="Nucleoside hydrolase"/>
    <property type="match status" value="1"/>
</dbReference>
<comment type="caution">
    <text evidence="6">The sequence shown here is derived from an EMBL/GenBank/DDBJ whole genome shotgun (WGS) entry which is preliminary data.</text>
</comment>
<protein>
    <submittedName>
        <fullName evidence="6">Inosine/uridine-preferring nucleoside hydrolase domain-containing protein</fullName>
    </submittedName>
</protein>
<keyword evidence="7" id="KW-1185">Reference proteome</keyword>
<reference evidence="6" key="1">
    <citation type="journal article" date="2022" name="G3 (Bethesda)">
        <title>High quality genome of the basidiomycete yeast Dioszegia hungarica PDD-24b-2 isolated from cloud water.</title>
        <authorList>
            <person name="Jarrige D."/>
            <person name="Haridas S."/>
            <person name="Bleykasten-Grosshans C."/>
            <person name="Joly M."/>
            <person name="Nadalig T."/>
            <person name="Sancelme M."/>
            <person name="Vuilleumier S."/>
            <person name="Grigoriev I.V."/>
            <person name="Amato P."/>
            <person name="Bringel F."/>
        </authorList>
    </citation>
    <scope>NUCLEOTIDE SEQUENCE</scope>
    <source>
        <strain evidence="6">PDD-24b-2</strain>
    </source>
</reference>
<dbReference type="GeneID" id="77726054"/>
<evidence type="ECO:0000256" key="4">
    <source>
        <dbReference type="SAM" id="MobiDB-lite"/>
    </source>
</evidence>
<dbReference type="InterPro" id="IPR001910">
    <property type="entry name" value="Inosine/uridine_hydrolase_dom"/>
</dbReference>
<sequence>MPGTLIIDTDPGVDDVLAILLALASPEFHVKLISIVFGNTHAPMAHANLLKIFHVLESELKGFPEETVRRYQSLGDEGKKERARAILAMGADGPIGGEKATAAYFHGKDGLSNLTETHPHFTPAPAVTDSHDHLDLDDRPSWEVMLEMLEKEEEGSVTIVALGPLTNLAQAMRTDPKTFARVGGVVWMGGTLEHAGNTSASAEFNCFADPYAAAEINDAAQAGLIKLVMAPLDITSYQDVPFTDLIHPSIIASAAAENEAKGLPPTPLEAFVSAMLIRVRGLQRSFGLPDAMEMHDPVAIWYALCAAGLPAIGLGEGGKPEGWVMNQREFKVERIGELTRGMCVVDRRGSGEASGEDRTKGELGKGGAVPSLEVEKGRMGEDVFRPKNLPWVLVQSPGKDVLRKILLERVFGGSV</sequence>
<dbReference type="Proteomes" id="UP001164286">
    <property type="component" value="Unassembled WGS sequence"/>
</dbReference>
<dbReference type="GO" id="GO:0008477">
    <property type="term" value="F:purine nucleosidase activity"/>
    <property type="evidence" value="ECO:0007669"/>
    <property type="project" value="TreeGrafter"/>
</dbReference>